<organism evidence="2 3">
    <name type="scientific">Ferruginibacter yonginensis</name>
    <dbReference type="NCBI Taxonomy" id="1310416"/>
    <lineage>
        <taxon>Bacteria</taxon>
        <taxon>Pseudomonadati</taxon>
        <taxon>Bacteroidota</taxon>
        <taxon>Chitinophagia</taxon>
        <taxon>Chitinophagales</taxon>
        <taxon>Chitinophagaceae</taxon>
        <taxon>Ferruginibacter</taxon>
    </lineage>
</organism>
<dbReference type="EMBL" id="JBHSCZ010000001">
    <property type="protein sequence ID" value="MFC4261529.1"/>
    <property type="molecule type" value="Genomic_DNA"/>
</dbReference>
<dbReference type="InterPro" id="IPR011256">
    <property type="entry name" value="Reg_factor_effector_dom_sf"/>
</dbReference>
<keyword evidence="3" id="KW-1185">Reference proteome</keyword>
<evidence type="ECO:0000313" key="2">
    <source>
        <dbReference type="EMBL" id="MFC4261529.1"/>
    </source>
</evidence>
<gene>
    <name evidence="2" type="ORF">ACFOWM_01445</name>
</gene>
<name>A0ABV8QR68_9BACT</name>
<protein>
    <recommendedName>
        <fullName evidence="4">Bacterial transcription activator effector binding domain-containing protein</fullName>
    </recommendedName>
</protein>
<dbReference type="Proteomes" id="UP001595907">
    <property type="component" value="Unassembled WGS sequence"/>
</dbReference>
<dbReference type="RefSeq" id="WP_379706041.1">
    <property type="nucleotide sequence ID" value="NZ_JBHSCZ010000001.1"/>
</dbReference>
<evidence type="ECO:0000256" key="1">
    <source>
        <dbReference type="SAM" id="MobiDB-lite"/>
    </source>
</evidence>
<dbReference type="Gene3D" id="3.20.80.10">
    <property type="entry name" value="Regulatory factor, effector binding domain"/>
    <property type="match status" value="1"/>
</dbReference>
<dbReference type="PROSITE" id="PS51257">
    <property type="entry name" value="PROKAR_LIPOPROTEIN"/>
    <property type="match status" value="1"/>
</dbReference>
<comment type="caution">
    <text evidence="2">The sequence shown here is derived from an EMBL/GenBank/DDBJ whole genome shotgun (WGS) entry which is preliminary data.</text>
</comment>
<evidence type="ECO:0000313" key="3">
    <source>
        <dbReference type="Proteomes" id="UP001595907"/>
    </source>
</evidence>
<evidence type="ECO:0008006" key="4">
    <source>
        <dbReference type="Google" id="ProtNLM"/>
    </source>
</evidence>
<feature type="region of interest" description="Disordered" evidence="1">
    <location>
        <begin position="24"/>
        <end position="44"/>
    </location>
</feature>
<sequence>MIRFVTTTLLFTVTLFSISCKSKQPANVPPPLVKKEKPSQPTDKLQKGPIINVIDTITPKQVYIIIKDSAATSAGLSVKLNNIYNKKLVDFIKTNKLKVTGAPTAWYKTQKAPFFFEAGLPIEKAPNKLAKGIMVKRTGGDSALLAHFFGPYDLTNVGYESLAEILKDRKKRKSAPAFEIYVQNPFEPSKVKIDPYKMQTDIVMPYKN</sequence>
<reference evidence="3" key="1">
    <citation type="journal article" date="2019" name="Int. J. Syst. Evol. Microbiol.">
        <title>The Global Catalogue of Microorganisms (GCM) 10K type strain sequencing project: providing services to taxonomists for standard genome sequencing and annotation.</title>
        <authorList>
            <consortium name="The Broad Institute Genomics Platform"/>
            <consortium name="The Broad Institute Genome Sequencing Center for Infectious Disease"/>
            <person name="Wu L."/>
            <person name="Ma J."/>
        </authorList>
    </citation>
    <scope>NUCLEOTIDE SEQUENCE [LARGE SCALE GENOMIC DNA]</scope>
    <source>
        <strain evidence="3">CECT 8289</strain>
    </source>
</reference>
<accession>A0ABV8QR68</accession>
<proteinExistence type="predicted"/>